<sequence length="457" mass="52377">MANNNQKQNTAIQSSSTERAEVEYDRVINVCELRKINMASVSRSWSFCEKHESEENQEFKVERIQKLVEEIKSKGSDIPDTDIAKYDVALENLIKLDPHKDTMPSPKPPQYTFAEENVKKEKLQKLIGYIEHVENILEKPKPKIPEDYRGYLKPKTLPVAGSYDEVKLKQEFKVLRSFETKNKISYIVPKEQGFEAWVILGDSITEVDCTEQNTEIIPTPVKTLDQKPILPCTNKNNELLIGFQNKSSIKQLQVTQKSKRISYTFNTGINISSGKSVLACFCTSATTDEEQIACFQDKTSTVNYILRWYLKGKQKKQEIYLTSDIELENPIQMCQNPDGEIFILCRPEGKQSWIIILNKSYEKKLKYPSKTSAKDIDFVGFGLIKNHVTVSDRGNSEQLLIDLNGLVIQRDKHDVPPVCCYVDRSSNVWVGFDDGRVKVINYQTENEYAVAHSDTKF</sequence>
<proteinExistence type="predicted"/>
<dbReference type="SUPFAM" id="SSF101898">
    <property type="entry name" value="NHL repeat"/>
    <property type="match status" value="1"/>
</dbReference>
<evidence type="ECO:0000313" key="1">
    <source>
        <dbReference type="EMBL" id="VDH89132.1"/>
    </source>
</evidence>
<reference evidence="1" key="1">
    <citation type="submission" date="2018-11" db="EMBL/GenBank/DDBJ databases">
        <authorList>
            <person name="Alioto T."/>
            <person name="Alioto T."/>
        </authorList>
    </citation>
    <scope>NUCLEOTIDE SEQUENCE</scope>
</reference>
<keyword evidence="2" id="KW-1185">Reference proteome</keyword>
<accession>A0A8B6BDY4</accession>
<dbReference type="OrthoDB" id="10336844at2759"/>
<name>A0A8B6BDY4_MYTGA</name>
<dbReference type="AlphaFoldDB" id="A0A8B6BDY4"/>
<dbReference type="Proteomes" id="UP000596742">
    <property type="component" value="Unassembled WGS sequence"/>
</dbReference>
<evidence type="ECO:0000313" key="2">
    <source>
        <dbReference type="Proteomes" id="UP000596742"/>
    </source>
</evidence>
<comment type="caution">
    <text evidence="1">The sequence shown here is derived from an EMBL/GenBank/DDBJ whole genome shotgun (WGS) entry which is preliminary data.</text>
</comment>
<gene>
    <name evidence="1" type="ORF">MGAL_10B023944</name>
</gene>
<organism evidence="1 2">
    <name type="scientific">Mytilus galloprovincialis</name>
    <name type="common">Mediterranean mussel</name>
    <dbReference type="NCBI Taxonomy" id="29158"/>
    <lineage>
        <taxon>Eukaryota</taxon>
        <taxon>Metazoa</taxon>
        <taxon>Spiralia</taxon>
        <taxon>Lophotrochozoa</taxon>
        <taxon>Mollusca</taxon>
        <taxon>Bivalvia</taxon>
        <taxon>Autobranchia</taxon>
        <taxon>Pteriomorphia</taxon>
        <taxon>Mytilida</taxon>
        <taxon>Mytiloidea</taxon>
        <taxon>Mytilidae</taxon>
        <taxon>Mytilinae</taxon>
        <taxon>Mytilus</taxon>
    </lineage>
</organism>
<protein>
    <submittedName>
        <fullName evidence="1">Uncharacterized protein</fullName>
    </submittedName>
</protein>
<dbReference type="EMBL" id="UYJE01000009">
    <property type="protein sequence ID" value="VDH89132.1"/>
    <property type="molecule type" value="Genomic_DNA"/>
</dbReference>